<evidence type="ECO:0000313" key="8">
    <source>
        <dbReference type="EMBL" id="KAK9812536.1"/>
    </source>
</evidence>
<dbReference type="InterPro" id="IPR038499">
    <property type="entry name" value="BRO1_sf"/>
</dbReference>
<dbReference type="EMBL" id="JALJOQ010000006">
    <property type="protein sequence ID" value="KAK9812536.1"/>
    <property type="molecule type" value="Genomic_DNA"/>
</dbReference>
<comment type="caution">
    <text evidence="8">The sequence shown here is derived from an EMBL/GenBank/DDBJ whole genome shotgun (WGS) entry which is preliminary data.</text>
</comment>
<feature type="compositionally biased region" description="Pro residues" evidence="6">
    <location>
        <begin position="817"/>
        <end position="826"/>
    </location>
</feature>
<dbReference type="Gene3D" id="1.20.120.560">
    <property type="entry name" value="alix/aip1 in complex with the ypdl late domain"/>
    <property type="match status" value="1"/>
</dbReference>
<dbReference type="InterPro" id="IPR025304">
    <property type="entry name" value="ALIX_V_dom"/>
</dbReference>
<sequence>MGKLTLAVHCKKCDQVDLKKPVWSYVANTYSQQQADDAMDDLSHVQQLRSTICNLTGSLSSLRETLGKYYRALGMMETRFPIGRDSDQVHLNFVWYDAFKPTKRAEATSIHLERASVLFNIGAVLTQQALACDSGSDAGMKDAARKFQEAAGVFAALRDGPALHVEAPRPIDISPECAAMLERLCLAQAQEAIFDKARADKKNPATLARLAKQVSVFYEEVHRLLMHPPLNMHFDKSWTAHVAVKAALYDVESRLENAGALHADDEIASEIAVLQEAHKSVQAAKKEAKAVGRELNESLAAAESLLIKNLTRAEKENATVYLQRIPAFADLPKIAPAPLVKPIAPTDLGGGDGLFTNVIPDSSAKALSKYTDMVDSVIRSQLDRLNAASDDARLRLREWELPECLQALDAGSSQALPEGLRQELEQLEECGGVAHLFDLAAQIRDLRKVAGEELSAVEQDLDRESREDGELRERYGQVWNRPASVALNSNLREKIGGYKANLVAAADSDARLETRLNQNQNKFNALSLDLAISQMPRLQAPMVSTGDMEPSQVVTNLRQALDAINGLSNERASLEQALKEEKARDNILPRLMGTSDSTDALFQQELQKYEPFKSKVSDNLQKQAQLMEVIQKNQAAYRQAFGFDEWRRACEASTGGMRSQLGVYRDLRDNLSEGLRFYMSVQEAIATLRQQAGDYILTRRLQRDDMIEDMRRMSDDRARIDREAAERRGREAAQAHLSSMSLAQQQQQGGAPSQGGSHQGPPGGAPNWPQAPQSTNYPSSYQSHQSSQQPPPSGQGYQYPGQQPPHQQQQGYGSSYPPAPNYPPAPQSYHHQQYGQGGSAPPPPQQHYTPYAQPSYSQPPSYTQQSYQTQPGEYANNQSNRNSYSGGGYNQSGPPPSSQQNFSNPASGYGQHNSSQGQGQYGGSSTQQSGSSTQQNPMWNNR</sequence>
<dbReference type="Proteomes" id="UP001465755">
    <property type="component" value="Unassembled WGS sequence"/>
</dbReference>
<feature type="coiled-coil region" evidence="5">
    <location>
        <begin position="557"/>
        <end position="584"/>
    </location>
</feature>
<dbReference type="CDD" id="cd09246">
    <property type="entry name" value="BRO1_Alix_like_1"/>
    <property type="match status" value="1"/>
</dbReference>
<evidence type="ECO:0000256" key="4">
    <source>
        <dbReference type="ARBA" id="ARBA00022753"/>
    </source>
</evidence>
<evidence type="ECO:0000256" key="5">
    <source>
        <dbReference type="SAM" id="Coils"/>
    </source>
</evidence>
<comment type="subcellular location">
    <subcellularLocation>
        <location evidence="2">Cytoplasm</location>
    </subcellularLocation>
    <subcellularLocation>
        <location evidence="1">Endosome</location>
    </subcellularLocation>
</comment>
<dbReference type="Pfam" id="PF13949">
    <property type="entry name" value="ALIX_LYPXL_bnd"/>
    <property type="match status" value="1"/>
</dbReference>
<keyword evidence="9" id="KW-1185">Reference proteome</keyword>
<evidence type="ECO:0000256" key="6">
    <source>
        <dbReference type="SAM" id="MobiDB-lite"/>
    </source>
</evidence>
<dbReference type="AlphaFoldDB" id="A0AAW1PVQ1"/>
<evidence type="ECO:0000256" key="2">
    <source>
        <dbReference type="ARBA" id="ARBA00004496"/>
    </source>
</evidence>
<feature type="domain" description="BRO1" evidence="7">
    <location>
        <begin position="1"/>
        <end position="401"/>
    </location>
</feature>
<dbReference type="PANTHER" id="PTHR23030:SF30">
    <property type="entry name" value="TYROSINE-PROTEIN PHOSPHATASE NON-RECEPTOR TYPE 23"/>
    <property type="match status" value="1"/>
</dbReference>
<evidence type="ECO:0000313" key="9">
    <source>
        <dbReference type="Proteomes" id="UP001465755"/>
    </source>
</evidence>
<dbReference type="Pfam" id="PF03097">
    <property type="entry name" value="BRO1"/>
    <property type="match status" value="1"/>
</dbReference>
<dbReference type="GO" id="GO:0005768">
    <property type="term" value="C:endosome"/>
    <property type="evidence" value="ECO:0007669"/>
    <property type="project" value="UniProtKB-SubCell"/>
</dbReference>
<dbReference type="PANTHER" id="PTHR23030">
    <property type="entry name" value="PCD6 INTERACTING PROTEIN-RELATED"/>
    <property type="match status" value="1"/>
</dbReference>
<feature type="compositionally biased region" description="Low complexity" evidence="6">
    <location>
        <begin position="898"/>
        <end position="936"/>
    </location>
</feature>
<proteinExistence type="predicted"/>
<dbReference type="InterPro" id="IPR004328">
    <property type="entry name" value="BRO1_dom"/>
</dbReference>
<keyword evidence="4" id="KW-0967">Endosome</keyword>
<dbReference type="Gene3D" id="1.25.40.280">
    <property type="entry name" value="alix/aip1 like domains"/>
    <property type="match status" value="1"/>
</dbReference>
<dbReference type="PROSITE" id="PS51180">
    <property type="entry name" value="BRO1"/>
    <property type="match status" value="1"/>
</dbReference>
<evidence type="ECO:0000259" key="7">
    <source>
        <dbReference type="PROSITE" id="PS51180"/>
    </source>
</evidence>
<accession>A0AAW1PVQ1</accession>
<keyword evidence="5" id="KW-0175">Coiled coil</keyword>
<feature type="compositionally biased region" description="Low complexity" evidence="6">
    <location>
        <begin position="846"/>
        <end position="884"/>
    </location>
</feature>
<gene>
    <name evidence="8" type="ORF">WJX73_007023</name>
</gene>
<reference evidence="8 9" key="1">
    <citation type="journal article" date="2024" name="Nat. Commun.">
        <title>Phylogenomics reveals the evolutionary origins of lichenization in chlorophyte algae.</title>
        <authorList>
            <person name="Puginier C."/>
            <person name="Libourel C."/>
            <person name="Otte J."/>
            <person name="Skaloud P."/>
            <person name="Haon M."/>
            <person name="Grisel S."/>
            <person name="Petersen M."/>
            <person name="Berrin J.G."/>
            <person name="Delaux P.M."/>
            <person name="Dal Grande F."/>
            <person name="Keller J."/>
        </authorList>
    </citation>
    <scope>NUCLEOTIDE SEQUENCE [LARGE SCALE GENOMIC DNA]</scope>
    <source>
        <strain evidence="8 9">SAG 2036</strain>
    </source>
</reference>
<feature type="compositionally biased region" description="Basic and acidic residues" evidence="6">
    <location>
        <begin position="724"/>
        <end position="733"/>
    </location>
</feature>
<dbReference type="GO" id="GO:0043328">
    <property type="term" value="P:protein transport to vacuole involved in ubiquitin-dependent protein catabolic process via the multivesicular body sorting pathway"/>
    <property type="evidence" value="ECO:0007669"/>
    <property type="project" value="TreeGrafter"/>
</dbReference>
<dbReference type="Gene3D" id="1.20.140.50">
    <property type="entry name" value="alix/aip1 like domains"/>
    <property type="match status" value="1"/>
</dbReference>
<feature type="compositionally biased region" description="Low complexity" evidence="6">
    <location>
        <begin position="777"/>
        <end position="816"/>
    </location>
</feature>
<feature type="compositionally biased region" description="Low complexity" evidence="6">
    <location>
        <begin position="734"/>
        <end position="756"/>
    </location>
</feature>
<evidence type="ECO:0000256" key="1">
    <source>
        <dbReference type="ARBA" id="ARBA00004177"/>
    </source>
</evidence>
<evidence type="ECO:0000256" key="3">
    <source>
        <dbReference type="ARBA" id="ARBA00022490"/>
    </source>
</evidence>
<keyword evidence="3" id="KW-0963">Cytoplasm</keyword>
<dbReference type="SMART" id="SM01041">
    <property type="entry name" value="BRO1"/>
    <property type="match status" value="1"/>
</dbReference>
<protein>
    <recommendedName>
        <fullName evidence="7">BRO1 domain-containing protein</fullName>
    </recommendedName>
</protein>
<feature type="region of interest" description="Disordered" evidence="6">
    <location>
        <begin position="724"/>
        <end position="942"/>
    </location>
</feature>
<name>A0AAW1PVQ1_9CHLO</name>
<organism evidence="8 9">
    <name type="scientific">Symbiochloris irregularis</name>
    <dbReference type="NCBI Taxonomy" id="706552"/>
    <lineage>
        <taxon>Eukaryota</taxon>
        <taxon>Viridiplantae</taxon>
        <taxon>Chlorophyta</taxon>
        <taxon>core chlorophytes</taxon>
        <taxon>Trebouxiophyceae</taxon>
        <taxon>Trebouxiales</taxon>
        <taxon>Trebouxiaceae</taxon>
        <taxon>Symbiochloris</taxon>
    </lineage>
</organism>